<keyword evidence="5 12" id="KW-0032">Aminotransferase</keyword>
<evidence type="ECO:0000259" key="14">
    <source>
        <dbReference type="Pfam" id="PF08669"/>
    </source>
</evidence>
<dbReference type="InterPro" id="IPR013977">
    <property type="entry name" value="GcvT_C"/>
</dbReference>
<evidence type="ECO:0000256" key="5">
    <source>
        <dbReference type="ARBA" id="ARBA00022576"/>
    </source>
</evidence>
<dbReference type="FunFam" id="4.10.1250.10:FF:000002">
    <property type="entry name" value="Aminomethyltransferase"/>
    <property type="match status" value="1"/>
</dbReference>
<dbReference type="AlphaFoldDB" id="A0A9P6FZM1"/>
<dbReference type="GO" id="GO:0004047">
    <property type="term" value="F:aminomethyltransferase activity"/>
    <property type="evidence" value="ECO:0007669"/>
    <property type="project" value="UniProtKB-EC"/>
</dbReference>
<keyword evidence="7 12" id="KW-0809">Transit peptide</keyword>
<comment type="subunit">
    <text evidence="3 12">The glycine cleavage system is composed of four proteins: P, T, L and H.</text>
</comment>
<dbReference type="InterPro" id="IPR027266">
    <property type="entry name" value="TrmE/GcvT-like"/>
</dbReference>
<dbReference type="InterPro" id="IPR006222">
    <property type="entry name" value="GCVT_N"/>
</dbReference>
<dbReference type="FunFam" id="3.30.70.1400:FF:000001">
    <property type="entry name" value="Aminomethyltransferase"/>
    <property type="match status" value="1"/>
</dbReference>
<evidence type="ECO:0000256" key="7">
    <source>
        <dbReference type="ARBA" id="ARBA00022946"/>
    </source>
</evidence>
<dbReference type="GO" id="GO:0005739">
    <property type="term" value="C:mitochondrion"/>
    <property type="evidence" value="ECO:0007669"/>
    <property type="project" value="UniProtKB-SubCell"/>
</dbReference>
<dbReference type="PANTHER" id="PTHR43757:SF2">
    <property type="entry name" value="AMINOMETHYLTRANSFERASE, MITOCHONDRIAL"/>
    <property type="match status" value="1"/>
</dbReference>
<name>A0A9P6FZM1_9FUNG</name>
<dbReference type="PIRSF" id="PIRSF006487">
    <property type="entry name" value="GcvT"/>
    <property type="match status" value="1"/>
</dbReference>
<keyword evidence="6 12" id="KW-0808">Transferase</keyword>
<evidence type="ECO:0000256" key="8">
    <source>
        <dbReference type="ARBA" id="ARBA00023128"/>
    </source>
</evidence>
<evidence type="ECO:0000256" key="3">
    <source>
        <dbReference type="ARBA" id="ARBA00011690"/>
    </source>
</evidence>
<dbReference type="PANTHER" id="PTHR43757">
    <property type="entry name" value="AMINOMETHYLTRANSFERASE"/>
    <property type="match status" value="1"/>
</dbReference>
<evidence type="ECO:0000256" key="10">
    <source>
        <dbReference type="ARBA" id="ARBA00047665"/>
    </source>
</evidence>
<comment type="function">
    <text evidence="12">The glycine cleavage system catalyzes the degradation of glycine.</text>
</comment>
<feature type="domain" description="GCVT N-terminal" evidence="13">
    <location>
        <begin position="32"/>
        <end position="238"/>
    </location>
</feature>
<dbReference type="Gene3D" id="3.30.70.1400">
    <property type="entry name" value="Aminomethyltransferase beta-barrel domains"/>
    <property type="match status" value="1"/>
</dbReference>
<comment type="caution">
    <text evidence="15">The sequence shown here is derived from an EMBL/GenBank/DDBJ whole genome shotgun (WGS) entry which is preliminary data.</text>
</comment>
<evidence type="ECO:0000259" key="13">
    <source>
        <dbReference type="Pfam" id="PF01571"/>
    </source>
</evidence>
<evidence type="ECO:0000256" key="6">
    <source>
        <dbReference type="ARBA" id="ARBA00022679"/>
    </source>
</evidence>
<dbReference type="OrthoDB" id="10263536at2759"/>
<evidence type="ECO:0000313" key="15">
    <source>
        <dbReference type="EMBL" id="KAF9584359.1"/>
    </source>
</evidence>
<comment type="similarity">
    <text evidence="2 12">Belongs to the GcvT family.</text>
</comment>
<dbReference type="InterPro" id="IPR028896">
    <property type="entry name" value="GcvT/YgfZ/DmdA"/>
</dbReference>
<dbReference type="SUPFAM" id="SSF101790">
    <property type="entry name" value="Aminomethyltransferase beta-barrel domain"/>
    <property type="match status" value="1"/>
</dbReference>
<evidence type="ECO:0000256" key="4">
    <source>
        <dbReference type="ARBA" id="ARBA00012616"/>
    </source>
</evidence>
<evidence type="ECO:0000256" key="2">
    <source>
        <dbReference type="ARBA" id="ARBA00008609"/>
    </source>
</evidence>
<dbReference type="Pfam" id="PF01571">
    <property type="entry name" value="GCV_T"/>
    <property type="match status" value="1"/>
</dbReference>
<dbReference type="InterPro" id="IPR029043">
    <property type="entry name" value="GcvT/YgfZ_C"/>
</dbReference>
<evidence type="ECO:0000256" key="1">
    <source>
        <dbReference type="ARBA" id="ARBA00004173"/>
    </source>
</evidence>
<reference evidence="15" key="1">
    <citation type="journal article" date="2020" name="Fungal Divers.">
        <title>Resolving the Mortierellaceae phylogeny through synthesis of multi-gene phylogenetics and phylogenomics.</title>
        <authorList>
            <person name="Vandepol N."/>
            <person name="Liber J."/>
            <person name="Desiro A."/>
            <person name="Na H."/>
            <person name="Kennedy M."/>
            <person name="Barry K."/>
            <person name="Grigoriev I.V."/>
            <person name="Miller A.N."/>
            <person name="O'Donnell K."/>
            <person name="Stajich J.E."/>
            <person name="Bonito G."/>
        </authorList>
    </citation>
    <scope>NUCLEOTIDE SEQUENCE</scope>
    <source>
        <strain evidence="15">KOD1015</strain>
    </source>
</reference>
<dbReference type="Proteomes" id="UP000780801">
    <property type="component" value="Unassembled WGS sequence"/>
</dbReference>
<dbReference type="GO" id="GO:0006546">
    <property type="term" value="P:glycine catabolic process"/>
    <property type="evidence" value="ECO:0007669"/>
    <property type="project" value="InterPro"/>
</dbReference>
<dbReference type="Gene3D" id="4.10.1250.10">
    <property type="entry name" value="Aminomethyltransferase fragment"/>
    <property type="match status" value="1"/>
</dbReference>
<dbReference type="Gene3D" id="2.40.30.110">
    <property type="entry name" value="Aminomethyltransferase beta-barrel domains"/>
    <property type="match status" value="1"/>
</dbReference>
<feature type="binding site" evidence="11">
    <location>
        <position position="176"/>
    </location>
    <ligand>
        <name>substrate</name>
    </ligand>
</feature>
<dbReference type="EC" id="2.1.2.10" evidence="4 12"/>
<gene>
    <name evidence="15" type="ORF">BGW38_006743</name>
</gene>
<dbReference type="Pfam" id="PF08669">
    <property type="entry name" value="GCV_T_C"/>
    <property type="match status" value="1"/>
</dbReference>
<sequence length="346" mass="37653">MNKTPIMERVRKNYIKRKTMLKTTFHGQTKIYRITGKDRVKFYESITVADIEALPVGSSTLSVFTNENGGIIDDTIICKHADSLYVVSNAGCADKDLAHIRAQLKAFQDKGGDVDLKIIDDHQLIAIQGPKAAQVVERLAEKDLRSLPFMDARNMTIKGIDVHVARSGYTGEDGFEISVPNKDAVEFTKLLLADPSVELAGLGARDSLRLEAGLCLYGNDLDETITPVEAGLTWTIGKRRRAEGGFLGAAKIQDQLKNGVSKRRIGLLIEGAPAREGVKIFSPSGELVGSITSGCPSPSIKKNIAMGYVANGFHKSGTQLEVEVRGRKNKAIVTKMPFTPAGYHKV</sequence>
<dbReference type="GO" id="GO:0008483">
    <property type="term" value="F:transaminase activity"/>
    <property type="evidence" value="ECO:0007669"/>
    <property type="project" value="UniProtKB-KW"/>
</dbReference>
<comment type="catalytic activity">
    <reaction evidence="10 12">
        <text>N(6)-[(R)-S(8)-aminomethyldihydrolipoyl]-L-lysyl-[protein] + (6S)-5,6,7,8-tetrahydrofolate = N(6)-[(R)-dihydrolipoyl]-L-lysyl-[protein] + (6R)-5,10-methylene-5,6,7,8-tetrahydrofolate + NH4(+)</text>
        <dbReference type="Rhea" id="RHEA:16945"/>
        <dbReference type="Rhea" id="RHEA-COMP:10475"/>
        <dbReference type="Rhea" id="RHEA-COMP:10492"/>
        <dbReference type="ChEBI" id="CHEBI:15636"/>
        <dbReference type="ChEBI" id="CHEBI:28938"/>
        <dbReference type="ChEBI" id="CHEBI:57453"/>
        <dbReference type="ChEBI" id="CHEBI:83100"/>
        <dbReference type="ChEBI" id="CHEBI:83143"/>
        <dbReference type="EC" id="2.1.2.10"/>
    </reaction>
</comment>
<accession>A0A9P6FZM1</accession>
<keyword evidence="8 12" id="KW-0496">Mitochondrion</keyword>
<protein>
    <recommendedName>
        <fullName evidence="4 12">Aminomethyltransferase</fullName>
        <ecNumber evidence="4 12">2.1.2.10</ecNumber>
    </recommendedName>
    <alternativeName>
        <fullName evidence="9 12">Glycine cleavage system T protein</fullName>
    </alternativeName>
</protein>
<feature type="domain" description="Aminomethyltransferase C-terminal" evidence="14">
    <location>
        <begin position="262"/>
        <end position="338"/>
    </location>
</feature>
<dbReference type="SUPFAM" id="SSF103025">
    <property type="entry name" value="Folate-binding domain"/>
    <property type="match status" value="1"/>
</dbReference>
<dbReference type="EMBL" id="JAABOA010000435">
    <property type="protein sequence ID" value="KAF9584359.1"/>
    <property type="molecule type" value="Genomic_DNA"/>
</dbReference>
<dbReference type="NCBIfam" id="TIGR00528">
    <property type="entry name" value="gcvT"/>
    <property type="match status" value="1"/>
</dbReference>
<evidence type="ECO:0000256" key="9">
    <source>
        <dbReference type="ARBA" id="ARBA00031395"/>
    </source>
</evidence>
<organism evidence="15 16">
    <name type="scientific">Lunasporangiospora selenospora</name>
    <dbReference type="NCBI Taxonomy" id="979761"/>
    <lineage>
        <taxon>Eukaryota</taxon>
        <taxon>Fungi</taxon>
        <taxon>Fungi incertae sedis</taxon>
        <taxon>Mucoromycota</taxon>
        <taxon>Mortierellomycotina</taxon>
        <taxon>Mortierellomycetes</taxon>
        <taxon>Mortierellales</taxon>
        <taxon>Mortierellaceae</taxon>
        <taxon>Lunasporangiospora</taxon>
    </lineage>
</organism>
<evidence type="ECO:0000256" key="11">
    <source>
        <dbReference type="PIRSR" id="PIRSR006487-1"/>
    </source>
</evidence>
<dbReference type="GO" id="GO:0005960">
    <property type="term" value="C:glycine cleavage complex"/>
    <property type="evidence" value="ECO:0007669"/>
    <property type="project" value="InterPro"/>
</dbReference>
<comment type="subcellular location">
    <subcellularLocation>
        <location evidence="1 12">Mitochondrion</location>
    </subcellularLocation>
</comment>
<evidence type="ECO:0000313" key="16">
    <source>
        <dbReference type="Proteomes" id="UP000780801"/>
    </source>
</evidence>
<keyword evidence="16" id="KW-1185">Reference proteome</keyword>
<evidence type="ECO:0000256" key="12">
    <source>
        <dbReference type="RuleBase" id="RU003981"/>
    </source>
</evidence>
<dbReference type="Gene3D" id="3.30.1360.120">
    <property type="entry name" value="Probable tRNA modification gtpase trme, domain 1"/>
    <property type="match status" value="1"/>
</dbReference>
<dbReference type="InterPro" id="IPR006223">
    <property type="entry name" value="GcvT"/>
</dbReference>
<proteinExistence type="inferred from homology"/>
<dbReference type="FunFam" id="2.40.30.110:FF:000002">
    <property type="entry name" value="Aminomethyltransferase"/>
    <property type="match status" value="1"/>
</dbReference>